<dbReference type="AlphaFoldDB" id="A0A7R8WJL9"/>
<dbReference type="EMBL" id="OB665445">
    <property type="protein sequence ID" value="CAD7232986.1"/>
    <property type="molecule type" value="Genomic_DNA"/>
</dbReference>
<proteinExistence type="predicted"/>
<name>A0A7R8WJL9_9CRUS</name>
<sequence>MSLVEMSREVPLDFCRNVANFLAHTVARRYQKTIATMGVEGLKLNPEVSFDPVLHSESGIPQNIRDWIQKLNLINERHSSVDGSSPSLPAYVVPSRAPPLSLRGHHLPRGRCLLPANQRLSTCGSLLLEQRPLVAVPVVPHRLAFADTIFPGAAASSLRTSGFQPVDRSSWNKDHWSQSQSPSSQNNQPRWETSRFESPKVEGSGDIWNDHFDPWRDAEDEWEGGDIYWGSSGQGPPSLWEEGSGAVDPWDTSSAAPPTTDFTIEEQPPDSQKTEKGGAE</sequence>
<feature type="compositionally biased region" description="Basic and acidic residues" evidence="1">
    <location>
        <begin position="208"/>
        <end position="217"/>
    </location>
</feature>
<protein>
    <submittedName>
        <fullName evidence="2">Uncharacterized protein</fullName>
    </submittedName>
</protein>
<organism evidence="2">
    <name type="scientific">Cyprideis torosa</name>
    <dbReference type="NCBI Taxonomy" id="163714"/>
    <lineage>
        <taxon>Eukaryota</taxon>
        <taxon>Metazoa</taxon>
        <taxon>Ecdysozoa</taxon>
        <taxon>Arthropoda</taxon>
        <taxon>Crustacea</taxon>
        <taxon>Oligostraca</taxon>
        <taxon>Ostracoda</taxon>
        <taxon>Podocopa</taxon>
        <taxon>Podocopida</taxon>
        <taxon>Cytherocopina</taxon>
        <taxon>Cytheroidea</taxon>
        <taxon>Cytherideidae</taxon>
        <taxon>Cyprideis</taxon>
    </lineage>
</organism>
<feature type="compositionally biased region" description="Low complexity" evidence="1">
    <location>
        <begin position="177"/>
        <end position="189"/>
    </location>
</feature>
<gene>
    <name evidence="2" type="ORF">CTOB1V02_LOCUS10811</name>
</gene>
<reference evidence="2" key="1">
    <citation type="submission" date="2020-11" db="EMBL/GenBank/DDBJ databases">
        <authorList>
            <person name="Tran Van P."/>
        </authorList>
    </citation>
    <scope>NUCLEOTIDE SEQUENCE</scope>
</reference>
<feature type="compositionally biased region" description="Polar residues" evidence="1">
    <location>
        <begin position="251"/>
        <end position="262"/>
    </location>
</feature>
<accession>A0A7R8WJL9</accession>
<evidence type="ECO:0000313" key="2">
    <source>
        <dbReference type="EMBL" id="CAD7232986.1"/>
    </source>
</evidence>
<evidence type="ECO:0000256" key="1">
    <source>
        <dbReference type="SAM" id="MobiDB-lite"/>
    </source>
</evidence>
<feature type="region of interest" description="Disordered" evidence="1">
    <location>
        <begin position="161"/>
        <end position="280"/>
    </location>
</feature>
<feature type="non-terminal residue" evidence="2">
    <location>
        <position position="1"/>
    </location>
</feature>